<reference evidence="1 2" key="1">
    <citation type="submission" date="2019-09" db="EMBL/GenBank/DDBJ databases">
        <title>Non-baumannii Acinetobacter spp. carrying blaNDM-1 isolated in China.</title>
        <authorList>
            <person name="Cui C."/>
            <person name="Chen C."/>
            <person name="Sun J."/>
            <person name="Liu Y."/>
        </authorList>
    </citation>
    <scope>NUCLEOTIDE SEQUENCE [LARGE SCALE GENOMIC DNA]</scope>
    <source>
        <strain evidence="1 2">B18</strain>
    </source>
</reference>
<organism evidence="1 2">
    <name type="scientific">Acinetobacter indicus</name>
    <dbReference type="NCBI Taxonomy" id="756892"/>
    <lineage>
        <taxon>Bacteria</taxon>
        <taxon>Pseudomonadati</taxon>
        <taxon>Pseudomonadota</taxon>
        <taxon>Gammaproteobacteria</taxon>
        <taxon>Moraxellales</taxon>
        <taxon>Moraxellaceae</taxon>
        <taxon>Acinetobacter</taxon>
    </lineage>
</organism>
<gene>
    <name evidence="1" type="ORF">FSC09_04910</name>
</gene>
<dbReference type="EMBL" id="CP044455">
    <property type="protein sequence ID" value="QIC69787.1"/>
    <property type="molecule type" value="Genomic_DNA"/>
</dbReference>
<evidence type="ECO:0000313" key="2">
    <source>
        <dbReference type="Proteomes" id="UP000503440"/>
    </source>
</evidence>
<protein>
    <recommendedName>
        <fullName evidence="3">MarR family transcriptional regulator</fullName>
    </recommendedName>
</protein>
<sequence>MAQQKVEHDFQTMDWCRSKHAVVQGERMILVLRQMMKKSGRTSINEINAWIGGTRRPARTFADQLERAGYIIGDGQKPEGFVVTEKTKQIFTVKVIG</sequence>
<dbReference type="AlphaFoldDB" id="A0A6C0Y0R4"/>
<accession>A0A6C0Y0R4</accession>
<evidence type="ECO:0000313" key="1">
    <source>
        <dbReference type="EMBL" id="QIC69787.1"/>
    </source>
</evidence>
<evidence type="ECO:0008006" key="3">
    <source>
        <dbReference type="Google" id="ProtNLM"/>
    </source>
</evidence>
<name>A0A6C0Y0R4_9GAMM</name>
<proteinExistence type="predicted"/>
<dbReference type="RefSeq" id="WP_075175320.1">
    <property type="nucleotide sequence ID" value="NZ_CP044455.1"/>
</dbReference>
<dbReference type="Proteomes" id="UP000503440">
    <property type="component" value="Chromosome"/>
</dbReference>